<keyword evidence="6" id="KW-1133">Transmembrane helix</keyword>
<dbReference type="Gene3D" id="3.90.550.10">
    <property type="entry name" value="Spore Coat Polysaccharide Biosynthesis Protein SpsA, Chain A"/>
    <property type="match status" value="1"/>
</dbReference>
<dbReference type="GO" id="GO:0032580">
    <property type="term" value="C:Golgi cisterna membrane"/>
    <property type="evidence" value="ECO:0007669"/>
    <property type="project" value="UniProtKB-SubCell"/>
</dbReference>
<sequence length="132" mass="15339">TLCNESGKTSFLKLWFTSQSFSRNFHPNLWSENDKLLADAFHYGRRRGYFRHFGFGLAALYKADLDRAGGFNTGIDGWGLEDVDFFERNLRTQKSSHHSSARAWTCQRIHIYHPIVCDPSLPRATEEHVSWE</sequence>
<keyword evidence="3 9" id="KW-0808">Transferase</keyword>
<dbReference type="InterPro" id="IPR029044">
    <property type="entry name" value="Nucleotide-diphossugar_trans"/>
</dbReference>
<evidence type="ECO:0000256" key="1">
    <source>
        <dbReference type="ARBA" id="ARBA00004447"/>
    </source>
</evidence>
<comment type="subcellular location">
    <subcellularLocation>
        <location evidence="1 9">Golgi apparatus</location>
        <location evidence="1 9">Golgi stack membrane</location>
        <topology evidence="1 9">Single-pass type II membrane protein</topology>
    </subcellularLocation>
</comment>
<keyword evidence="10" id="KW-1185">Reference proteome</keyword>
<evidence type="ECO:0000256" key="7">
    <source>
        <dbReference type="ARBA" id="ARBA00023034"/>
    </source>
</evidence>
<reference evidence="11" key="1">
    <citation type="submission" date="2024-02" db="UniProtKB">
        <authorList>
            <consortium name="WormBaseParasite"/>
        </authorList>
    </citation>
    <scope>IDENTIFICATION</scope>
</reference>
<dbReference type="WBParaSite" id="MBELARI_LOCUS2318">
    <property type="protein sequence ID" value="MBELARI_LOCUS2318"/>
    <property type="gene ID" value="MBELARI_LOCUS2318"/>
</dbReference>
<dbReference type="InterPro" id="IPR008428">
    <property type="entry name" value="Chond_GalNAc"/>
</dbReference>
<dbReference type="Pfam" id="PF05679">
    <property type="entry name" value="CHGN"/>
    <property type="match status" value="1"/>
</dbReference>
<evidence type="ECO:0000256" key="4">
    <source>
        <dbReference type="ARBA" id="ARBA00022692"/>
    </source>
</evidence>
<evidence type="ECO:0000256" key="9">
    <source>
        <dbReference type="RuleBase" id="RU364016"/>
    </source>
</evidence>
<evidence type="ECO:0000256" key="8">
    <source>
        <dbReference type="ARBA" id="ARBA00023136"/>
    </source>
</evidence>
<dbReference type="PANTHER" id="PTHR12369">
    <property type="entry name" value="CHONDROITIN SYNTHASE"/>
    <property type="match status" value="1"/>
</dbReference>
<keyword evidence="8" id="KW-0472">Membrane</keyword>
<dbReference type="EC" id="2.4.1.-" evidence="9"/>
<keyword evidence="7 9" id="KW-0333">Golgi apparatus</keyword>
<evidence type="ECO:0000256" key="3">
    <source>
        <dbReference type="ARBA" id="ARBA00022679"/>
    </source>
</evidence>
<keyword evidence="4" id="KW-0812">Transmembrane</keyword>
<evidence type="ECO:0000256" key="6">
    <source>
        <dbReference type="ARBA" id="ARBA00022989"/>
    </source>
</evidence>
<dbReference type="AlphaFoldDB" id="A0AAF3F644"/>
<evidence type="ECO:0000313" key="11">
    <source>
        <dbReference type="WBParaSite" id="MBELARI_LOCUS2318"/>
    </source>
</evidence>
<accession>A0AAF3F644</accession>
<dbReference type="PANTHER" id="PTHR12369:SF11">
    <property type="entry name" value="HEXOSYLTRANSFERASE"/>
    <property type="match status" value="1"/>
</dbReference>
<evidence type="ECO:0000313" key="10">
    <source>
        <dbReference type="Proteomes" id="UP000887575"/>
    </source>
</evidence>
<dbReference type="Proteomes" id="UP000887575">
    <property type="component" value="Unassembled WGS sequence"/>
</dbReference>
<evidence type="ECO:0000256" key="5">
    <source>
        <dbReference type="ARBA" id="ARBA00022968"/>
    </source>
</evidence>
<organism evidence="10 11">
    <name type="scientific">Mesorhabditis belari</name>
    <dbReference type="NCBI Taxonomy" id="2138241"/>
    <lineage>
        <taxon>Eukaryota</taxon>
        <taxon>Metazoa</taxon>
        <taxon>Ecdysozoa</taxon>
        <taxon>Nematoda</taxon>
        <taxon>Chromadorea</taxon>
        <taxon>Rhabditida</taxon>
        <taxon>Rhabditina</taxon>
        <taxon>Rhabditomorpha</taxon>
        <taxon>Rhabditoidea</taxon>
        <taxon>Rhabditidae</taxon>
        <taxon>Mesorhabditinae</taxon>
        <taxon>Mesorhabditis</taxon>
    </lineage>
</organism>
<dbReference type="SUPFAM" id="SSF53448">
    <property type="entry name" value="Nucleotide-diphospho-sugar transferases"/>
    <property type="match status" value="1"/>
</dbReference>
<proteinExistence type="inferred from homology"/>
<keyword evidence="5 9" id="KW-0735">Signal-anchor</keyword>
<evidence type="ECO:0000256" key="2">
    <source>
        <dbReference type="ARBA" id="ARBA00009239"/>
    </source>
</evidence>
<protein>
    <recommendedName>
        <fullName evidence="9">Hexosyltransferase</fullName>
        <ecNumber evidence="9">2.4.1.-</ecNumber>
    </recommendedName>
</protein>
<name>A0AAF3F644_9BILA</name>
<dbReference type="InterPro" id="IPR051227">
    <property type="entry name" value="CS_glycosyltransferase"/>
</dbReference>
<dbReference type="GO" id="GO:0047238">
    <property type="term" value="F:glucuronosyl-N-acetylgalactosaminyl-proteoglycan 4-beta-N-acetylgalactosaminyltransferase activity"/>
    <property type="evidence" value="ECO:0007669"/>
    <property type="project" value="TreeGrafter"/>
</dbReference>
<comment type="similarity">
    <text evidence="2 9">Belongs to the chondroitin N-acetylgalactosaminyltransferase family.</text>
</comment>